<accession>A0A1J8Q780</accession>
<evidence type="ECO:0000313" key="2">
    <source>
        <dbReference type="EMBL" id="OJA09513.1"/>
    </source>
</evidence>
<keyword evidence="3" id="KW-1185">Reference proteome</keyword>
<proteinExistence type="predicted"/>
<feature type="compositionally biased region" description="Basic and acidic residues" evidence="1">
    <location>
        <begin position="73"/>
        <end position="82"/>
    </location>
</feature>
<protein>
    <submittedName>
        <fullName evidence="2">Uncharacterized protein</fullName>
    </submittedName>
</protein>
<comment type="caution">
    <text evidence="2">The sequence shown here is derived from an EMBL/GenBank/DDBJ whole genome shotgun (WGS) entry which is preliminary data.</text>
</comment>
<gene>
    <name evidence="2" type="ORF">AZE42_12867</name>
</gene>
<evidence type="ECO:0000256" key="1">
    <source>
        <dbReference type="SAM" id="MobiDB-lite"/>
    </source>
</evidence>
<feature type="compositionally biased region" description="Acidic residues" evidence="1">
    <location>
        <begin position="26"/>
        <end position="46"/>
    </location>
</feature>
<dbReference type="AlphaFoldDB" id="A0A1J8Q780"/>
<feature type="non-terminal residue" evidence="2">
    <location>
        <position position="130"/>
    </location>
</feature>
<feature type="non-terminal residue" evidence="2">
    <location>
        <position position="1"/>
    </location>
</feature>
<feature type="region of interest" description="Disordered" evidence="1">
    <location>
        <begin position="68"/>
        <end position="130"/>
    </location>
</feature>
<feature type="compositionally biased region" description="Acidic residues" evidence="1">
    <location>
        <begin position="83"/>
        <end position="104"/>
    </location>
</feature>
<feature type="region of interest" description="Disordered" evidence="1">
    <location>
        <begin position="1"/>
        <end position="54"/>
    </location>
</feature>
<reference evidence="2 3" key="1">
    <citation type="submission" date="2016-03" db="EMBL/GenBank/DDBJ databases">
        <title>Comparative genomics of the ectomycorrhizal sister species Rhizopogon vinicolor and Rhizopogon vesiculosus (Basidiomycota: Boletales) reveals a divergence of the mating type B locus.</title>
        <authorList>
            <person name="Mujic A.B."/>
            <person name="Kuo A."/>
            <person name="Tritt A."/>
            <person name="Lipzen A."/>
            <person name="Chen C."/>
            <person name="Johnson J."/>
            <person name="Sharma A."/>
            <person name="Barry K."/>
            <person name="Grigoriev I.V."/>
            <person name="Spatafora J.W."/>
        </authorList>
    </citation>
    <scope>NUCLEOTIDE SEQUENCE [LARGE SCALE GENOMIC DNA]</scope>
    <source>
        <strain evidence="2 3">AM-OR11-056</strain>
    </source>
</reference>
<sequence length="130" mass="14727">SSLGHESEERDEPSAKGRSAYKELEGGEEEQEAEDEDEDHDEEEDEHEIKHAVAKLMARYGKVAKADMVTRTSRVEPSAHHDDDEDEDKDGDEDEDNEDEGEDDVPAKRTRSKAAPSREPQRPQGKQVKR</sequence>
<dbReference type="EMBL" id="LVVM01005888">
    <property type="protein sequence ID" value="OJA09513.1"/>
    <property type="molecule type" value="Genomic_DNA"/>
</dbReference>
<evidence type="ECO:0000313" key="3">
    <source>
        <dbReference type="Proteomes" id="UP000183567"/>
    </source>
</evidence>
<feature type="compositionally biased region" description="Basic and acidic residues" evidence="1">
    <location>
        <begin position="1"/>
        <end position="25"/>
    </location>
</feature>
<dbReference type="Proteomes" id="UP000183567">
    <property type="component" value="Unassembled WGS sequence"/>
</dbReference>
<organism evidence="2 3">
    <name type="scientific">Rhizopogon vesiculosus</name>
    <dbReference type="NCBI Taxonomy" id="180088"/>
    <lineage>
        <taxon>Eukaryota</taxon>
        <taxon>Fungi</taxon>
        <taxon>Dikarya</taxon>
        <taxon>Basidiomycota</taxon>
        <taxon>Agaricomycotina</taxon>
        <taxon>Agaricomycetes</taxon>
        <taxon>Agaricomycetidae</taxon>
        <taxon>Boletales</taxon>
        <taxon>Suillineae</taxon>
        <taxon>Rhizopogonaceae</taxon>
        <taxon>Rhizopogon</taxon>
    </lineage>
</organism>
<name>A0A1J8Q780_9AGAM</name>